<sequence>MTALSDGLGTKVYIGPIATSDDTSTYASLTGWKEISEVESIGEFGDAATAITFTSLSSSRVRKRKGARDAGDVAIVCANLPGDPGQEAAIAAEGSKHRYAFKIVAADAPTEAGTDSVFYFGALVMSKKLNVGASNAVNKRTFNLAIDTDIDEQAADDGTP</sequence>
<evidence type="ECO:0000313" key="2">
    <source>
        <dbReference type="Proteomes" id="UP001549313"/>
    </source>
</evidence>
<gene>
    <name evidence="1" type="ORF">ABIE19_001675</name>
</gene>
<reference evidence="1 2" key="1">
    <citation type="submission" date="2024-06" db="EMBL/GenBank/DDBJ databases">
        <title>Sorghum-associated microbial communities from plants grown in Nebraska, USA.</title>
        <authorList>
            <person name="Schachtman D."/>
        </authorList>
    </citation>
    <scope>NUCLEOTIDE SEQUENCE [LARGE SCALE GENOMIC DNA]</scope>
    <source>
        <strain evidence="1 2">2814</strain>
    </source>
</reference>
<comment type="caution">
    <text evidence="1">The sequence shown here is derived from an EMBL/GenBank/DDBJ whole genome shotgun (WGS) entry which is preliminary data.</text>
</comment>
<dbReference type="Gene3D" id="4.10.410.40">
    <property type="match status" value="1"/>
</dbReference>
<keyword evidence="2" id="KW-1185">Reference proteome</keyword>
<name>A0ABV2RCN4_9CAUL</name>
<dbReference type="Proteomes" id="UP001549313">
    <property type="component" value="Unassembled WGS sequence"/>
</dbReference>
<accession>A0ABV2RCN4</accession>
<dbReference type="EMBL" id="JBEPTF010000002">
    <property type="protein sequence ID" value="MET4683745.1"/>
    <property type="molecule type" value="Genomic_DNA"/>
</dbReference>
<evidence type="ECO:0000313" key="1">
    <source>
        <dbReference type="EMBL" id="MET4683745.1"/>
    </source>
</evidence>
<evidence type="ECO:0008006" key="3">
    <source>
        <dbReference type="Google" id="ProtNLM"/>
    </source>
</evidence>
<protein>
    <recommendedName>
        <fullName evidence="3">Phage tail protein</fullName>
    </recommendedName>
</protein>
<dbReference type="RefSeq" id="WP_354088700.1">
    <property type="nucleotide sequence ID" value="NZ_JBEPTF010000002.1"/>
</dbReference>
<organism evidence="1 2">
    <name type="scientific">Brevundimonas faecalis</name>
    <dbReference type="NCBI Taxonomy" id="947378"/>
    <lineage>
        <taxon>Bacteria</taxon>
        <taxon>Pseudomonadati</taxon>
        <taxon>Pseudomonadota</taxon>
        <taxon>Alphaproteobacteria</taxon>
        <taxon>Caulobacterales</taxon>
        <taxon>Caulobacteraceae</taxon>
        <taxon>Brevundimonas</taxon>
    </lineage>
</organism>
<proteinExistence type="predicted"/>